<evidence type="ECO:0000256" key="1">
    <source>
        <dbReference type="SAM" id="MobiDB-lite"/>
    </source>
</evidence>
<sequence>MGCGHSVATMSLFRTQRVLMTTATLMALLAVFGLVAMMIDDRMLLGVSVWTKPVKFGIAFALYTATLAWLLDHPHRGRRWTRYLAPLFAVTAIIDVGFIVLQAARGTFSHFNTAGDPINHYGQIIFASGVPGLFVANLSIAIILLRQRIGDAAITVAMRIGMVVSVIGMGLGYLVALAGTQVVRDANGDLVELAGGHTFGANDGSSGLPIAGWSTVAGDLRIPHFLGLHAMQVLLVVAALLVLAARRSPWLRDERVRARLVAVVGTGWAAGVAITLWQALRGQSIMHPDARTLLVGSVVATVCVACVAAVVGSARSATTTPQSGVVEDDHSRAASTTASPASAVSGSISH</sequence>
<feature type="transmembrane region" description="Helical" evidence="2">
    <location>
        <begin position="256"/>
        <end position="280"/>
    </location>
</feature>
<feature type="transmembrane region" description="Helical" evidence="2">
    <location>
        <begin position="83"/>
        <end position="104"/>
    </location>
</feature>
<evidence type="ECO:0000256" key="2">
    <source>
        <dbReference type="SAM" id="Phobius"/>
    </source>
</evidence>
<feature type="transmembrane region" description="Helical" evidence="2">
    <location>
        <begin position="54"/>
        <end position="71"/>
    </location>
</feature>
<feature type="transmembrane region" description="Helical" evidence="2">
    <location>
        <begin position="292"/>
        <end position="312"/>
    </location>
</feature>
<keyword evidence="2" id="KW-0812">Transmembrane</keyword>
<keyword evidence="4" id="KW-1185">Reference proteome</keyword>
<feature type="transmembrane region" description="Helical" evidence="2">
    <location>
        <begin position="157"/>
        <end position="178"/>
    </location>
</feature>
<protein>
    <submittedName>
        <fullName evidence="3">Uncharacterized protein</fullName>
    </submittedName>
</protein>
<gene>
    <name evidence="3" type="ORF">GS4_16_01150</name>
</gene>
<evidence type="ECO:0000313" key="3">
    <source>
        <dbReference type="EMBL" id="GAC68584.1"/>
    </source>
</evidence>
<proteinExistence type="predicted"/>
<evidence type="ECO:0000313" key="4">
    <source>
        <dbReference type="Proteomes" id="UP000011666"/>
    </source>
</evidence>
<dbReference type="EMBL" id="BANX01000016">
    <property type="protein sequence ID" value="GAC68584.1"/>
    <property type="molecule type" value="Genomic_DNA"/>
</dbReference>
<name>M0QJF3_9ACTN</name>
<dbReference type="STRING" id="1223545.GS4_16_01150"/>
<dbReference type="eggNOG" id="ENOG502ZC42">
    <property type="taxonomic scope" value="Bacteria"/>
</dbReference>
<feature type="compositionally biased region" description="Low complexity" evidence="1">
    <location>
        <begin position="333"/>
        <end position="350"/>
    </location>
</feature>
<reference evidence="3 4" key="1">
    <citation type="submission" date="2013-01" db="EMBL/GenBank/DDBJ databases">
        <title>Whole genome shotgun sequence of Gordonia soli NBRC 108243.</title>
        <authorList>
            <person name="Isaki-Nakamura S."/>
            <person name="Hosoyama A."/>
            <person name="Tsuchikane K."/>
            <person name="Ando Y."/>
            <person name="Baba S."/>
            <person name="Ohji S."/>
            <person name="Hamada M."/>
            <person name="Tamura T."/>
            <person name="Yamazoe A."/>
            <person name="Yamazaki S."/>
            <person name="Fujita N."/>
        </authorList>
    </citation>
    <scope>NUCLEOTIDE SEQUENCE [LARGE SCALE GENOMIC DNA]</scope>
    <source>
        <strain evidence="3 4">NBRC 108243</strain>
    </source>
</reference>
<accession>M0QJF3</accession>
<keyword evidence="2" id="KW-1133">Transmembrane helix</keyword>
<organism evidence="3 4">
    <name type="scientific">Gordonia soli NBRC 108243</name>
    <dbReference type="NCBI Taxonomy" id="1223545"/>
    <lineage>
        <taxon>Bacteria</taxon>
        <taxon>Bacillati</taxon>
        <taxon>Actinomycetota</taxon>
        <taxon>Actinomycetes</taxon>
        <taxon>Mycobacteriales</taxon>
        <taxon>Gordoniaceae</taxon>
        <taxon>Gordonia</taxon>
    </lineage>
</organism>
<comment type="caution">
    <text evidence="3">The sequence shown here is derived from an EMBL/GenBank/DDBJ whole genome shotgun (WGS) entry which is preliminary data.</text>
</comment>
<dbReference type="AlphaFoldDB" id="M0QJF3"/>
<dbReference type="Proteomes" id="UP000011666">
    <property type="component" value="Unassembled WGS sequence"/>
</dbReference>
<keyword evidence="2" id="KW-0472">Membrane</keyword>
<feature type="region of interest" description="Disordered" evidence="1">
    <location>
        <begin position="319"/>
        <end position="350"/>
    </location>
</feature>
<feature type="transmembrane region" description="Helical" evidence="2">
    <location>
        <begin position="222"/>
        <end position="244"/>
    </location>
</feature>
<feature type="transmembrane region" description="Helical" evidence="2">
    <location>
        <begin position="18"/>
        <end position="39"/>
    </location>
</feature>
<feature type="transmembrane region" description="Helical" evidence="2">
    <location>
        <begin position="124"/>
        <end position="145"/>
    </location>
</feature>